<feature type="transmembrane region" description="Helical" evidence="2">
    <location>
        <begin position="163"/>
        <end position="182"/>
    </location>
</feature>
<reference evidence="4" key="1">
    <citation type="journal article" date="2013" name="Nature">
        <title>Pan genome of the phytoplankton Emiliania underpins its global distribution.</title>
        <authorList>
            <person name="Read B.A."/>
            <person name="Kegel J."/>
            <person name="Klute M.J."/>
            <person name="Kuo A."/>
            <person name="Lefebvre S.C."/>
            <person name="Maumus F."/>
            <person name="Mayer C."/>
            <person name="Miller J."/>
            <person name="Monier A."/>
            <person name="Salamov A."/>
            <person name="Young J."/>
            <person name="Aguilar M."/>
            <person name="Claverie J.M."/>
            <person name="Frickenhaus S."/>
            <person name="Gonzalez K."/>
            <person name="Herman E.K."/>
            <person name="Lin Y.C."/>
            <person name="Napier J."/>
            <person name="Ogata H."/>
            <person name="Sarno A.F."/>
            <person name="Shmutz J."/>
            <person name="Schroeder D."/>
            <person name="de Vargas C."/>
            <person name="Verret F."/>
            <person name="von Dassow P."/>
            <person name="Valentin K."/>
            <person name="Van de Peer Y."/>
            <person name="Wheeler G."/>
            <person name="Dacks J.B."/>
            <person name="Delwiche C.F."/>
            <person name="Dyhrman S.T."/>
            <person name="Glockner G."/>
            <person name="John U."/>
            <person name="Richards T."/>
            <person name="Worden A.Z."/>
            <person name="Zhang X."/>
            <person name="Grigoriev I.V."/>
            <person name="Allen A.E."/>
            <person name="Bidle K."/>
            <person name="Borodovsky M."/>
            <person name="Bowler C."/>
            <person name="Brownlee C."/>
            <person name="Cock J.M."/>
            <person name="Elias M."/>
            <person name="Gladyshev V.N."/>
            <person name="Groth M."/>
            <person name="Guda C."/>
            <person name="Hadaegh A."/>
            <person name="Iglesias-Rodriguez M.D."/>
            <person name="Jenkins J."/>
            <person name="Jones B.M."/>
            <person name="Lawson T."/>
            <person name="Leese F."/>
            <person name="Lindquist E."/>
            <person name="Lobanov A."/>
            <person name="Lomsadze A."/>
            <person name="Malik S.B."/>
            <person name="Marsh M.E."/>
            <person name="Mackinder L."/>
            <person name="Mock T."/>
            <person name="Mueller-Roeber B."/>
            <person name="Pagarete A."/>
            <person name="Parker M."/>
            <person name="Probert I."/>
            <person name="Quesneville H."/>
            <person name="Raines C."/>
            <person name="Rensing S.A."/>
            <person name="Riano-Pachon D.M."/>
            <person name="Richier S."/>
            <person name="Rokitta S."/>
            <person name="Shiraiwa Y."/>
            <person name="Soanes D.M."/>
            <person name="van der Giezen M."/>
            <person name="Wahlund T.M."/>
            <person name="Williams B."/>
            <person name="Wilson W."/>
            <person name="Wolfe G."/>
            <person name="Wurch L.L."/>
        </authorList>
    </citation>
    <scope>NUCLEOTIDE SEQUENCE</scope>
</reference>
<feature type="region of interest" description="Disordered" evidence="1">
    <location>
        <begin position="340"/>
        <end position="363"/>
    </location>
</feature>
<dbReference type="STRING" id="2903.R1EDF9"/>
<dbReference type="PANTHER" id="PTHR31611">
    <property type="entry name" value="HIGH-AFFINITY NICKEL TRANSPORT PROTEIN NIC1"/>
    <property type="match status" value="1"/>
</dbReference>
<dbReference type="KEGG" id="ehx:EMIHUDRAFT_115833"/>
<dbReference type="InterPro" id="IPR004688">
    <property type="entry name" value="Ni/Co_transpt"/>
</dbReference>
<keyword evidence="4" id="KW-1185">Reference proteome</keyword>
<evidence type="ECO:0008006" key="5">
    <source>
        <dbReference type="Google" id="ProtNLM"/>
    </source>
</evidence>
<sequence>MHSGTRGRGDSRRLVGLRTRSSESAILNLTSGAAHASGVALLLVVAALLGVVATAPEMAVQALLACSVGLRRGIRADTLALVAAVVQRPSGVGPWRSAVGVILSLGHGALVMGCACGTIAGVQVGGVGLVHAARISGALAPCVGAIILVGLGGERLCGCCFRVFAAAGTPTSVLLIGLLSALDLDCAMEVSLLATYVLEMRSLPAAFALAPPLLFILGMALSSSVGAMLLLGVYEWSTDYSPPTRRRCCACLDALSAAFAIFAALALVAENAATWPDLADSTRLQWAAQRTKARLEALGVATAAALLALNCTMVVVTPLLACASSCRRRPLVGPRAEALQQPLMTAPGPDGLEPPHAGPEAPR</sequence>
<feature type="transmembrane region" description="Helical" evidence="2">
    <location>
        <begin position="98"/>
        <end position="120"/>
    </location>
</feature>
<accession>A0A0D3JMM0</accession>
<feature type="transmembrane region" description="Helical" evidence="2">
    <location>
        <begin position="248"/>
        <end position="269"/>
    </location>
</feature>
<dbReference type="GeneID" id="17270300"/>
<dbReference type="EnsemblProtists" id="EOD24755">
    <property type="protein sequence ID" value="EOD24755"/>
    <property type="gene ID" value="EMIHUDRAFT_115833"/>
</dbReference>
<dbReference type="GO" id="GO:0035444">
    <property type="term" value="P:nickel cation transmembrane transport"/>
    <property type="evidence" value="ECO:0007669"/>
    <property type="project" value="InterPro"/>
</dbReference>
<protein>
    <recommendedName>
        <fullName evidence="5">Nickel/cobalt efflux system</fullName>
    </recommendedName>
</protein>
<evidence type="ECO:0000313" key="3">
    <source>
        <dbReference type="EnsemblProtists" id="EOD24755"/>
    </source>
</evidence>
<evidence type="ECO:0000313" key="4">
    <source>
        <dbReference type="Proteomes" id="UP000013827"/>
    </source>
</evidence>
<feature type="transmembrane region" description="Helical" evidence="2">
    <location>
        <begin position="33"/>
        <end position="55"/>
    </location>
</feature>
<dbReference type="AlphaFoldDB" id="A0A0D3JMM0"/>
<organism evidence="3 4">
    <name type="scientific">Emiliania huxleyi (strain CCMP1516)</name>
    <dbReference type="NCBI Taxonomy" id="280463"/>
    <lineage>
        <taxon>Eukaryota</taxon>
        <taxon>Haptista</taxon>
        <taxon>Haptophyta</taxon>
        <taxon>Prymnesiophyceae</taxon>
        <taxon>Isochrysidales</taxon>
        <taxon>Noelaerhabdaceae</taxon>
        <taxon>Emiliania</taxon>
    </lineage>
</organism>
<keyword evidence="2" id="KW-0472">Membrane</keyword>
<keyword evidence="2" id="KW-1133">Transmembrane helix</keyword>
<proteinExistence type="predicted"/>
<dbReference type="RefSeq" id="XP_005777184.1">
    <property type="nucleotide sequence ID" value="XM_005777127.1"/>
</dbReference>
<dbReference type="PaxDb" id="2903-EOD24755"/>
<feature type="transmembrane region" description="Helical" evidence="2">
    <location>
        <begin position="132"/>
        <end position="151"/>
    </location>
</feature>
<reference evidence="3" key="2">
    <citation type="submission" date="2024-10" db="UniProtKB">
        <authorList>
            <consortium name="EnsemblProtists"/>
        </authorList>
    </citation>
    <scope>IDENTIFICATION</scope>
</reference>
<name>A0A0D3JMM0_EMIH1</name>
<feature type="transmembrane region" description="Helical" evidence="2">
    <location>
        <begin position="297"/>
        <end position="321"/>
    </location>
</feature>
<dbReference type="Proteomes" id="UP000013827">
    <property type="component" value="Unassembled WGS sequence"/>
</dbReference>
<keyword evidence="2" id="KW-0812">Transmembrane</keyword>
<dbReference type="PANTHER" id="PTHR31611:SF0">
    <property type="entry name" value="HIGH-AFFINITY NICKEL TRANSPORT PROTEIN NIC1"/>
    <property type="match status" value="1"/>
</dbReference>
<dbReference type="HOGENOM" id="CLU_763823_0_0_1"/>
<evidence type="ECO:0000256" key="2">
    <source>
        <dbReference type="SAM" id="Phobius"/>
    </source>
</evidence>
<feature type="transmembrane region" description="Helical" evidence="2">
    <location>
        <begin position="213"/>
        <end position="236"/>
    </location>
</feature>
<dbReference type="GO" id="GO:0005886">
    <property type="term" value="C:plasma membrane"/>
    <property type="evidence" value="ECO:0007669"/>
    <property type="project" value="InterPro"/>
</dbReference>
<evidence type="ECO:0000256" key="1">
    <source>
        <dbReference type="SAM" id="MobiDB-lite"/>
    </source>
</evidence>